<proteinExistence type="predicted"/>
<feature type="compositionally biased region" description="Polar residues" evidence="1">
    <location>
        <begin position="1"/>
        <end position="12"/>
    </location>
</feature>
<dbReference type="Proteomes" id="UP000001075">
    <property type="component" value="Unassembled WGS sequence"/>
</dbReference>
<sequence>MRFRRTSLTGSFQLHLPSEHFKQEHGPEDITRGQNEEGSPLEIDAQTQEHMEIEAPKSIQELSAKCWGTLL</sequence>
<organism evidence="2 3">
    <name type="scientific">Cricetulus griseus</name>
    <name type="common">Chinese hamster</name>
    <name type="synonym">Cricetulus barabensis griseus</name>
    <dbReference type="NCBI Taxonomy" id="10029"/>
    <lineage>
        <taxon>Eukaryota</taxon>
        <taxon>Metazoa</taxon>
        <taxon>Chordata</taxon>
        <taxon>Craniata</taxon>
        <taxon>Vertebrata</taxon>
        <taxon>Euteleostomi</taxon>
        <taxon>Mammalia</taxon>
        <taxon>Eutheria</taxon>
        <taxon>Euarchontoglires</taxon>
        <taxon>Glires</taxon>
        <taxon>Rodentia</taxon>
        <taxon>Myomorpha</taxon>
        <taxon>Muroidea</taxon>
        <taxon>Cricetidae</taxon>
        <taxon>Cricetinae</taxon>
        <taxon>Cricetulus</taxon>
    </lineage>
</organism>
<dbReference type="InParanoid" id="G3H5R1"/>
<name>G3H5R1_CRIGR</name>
<evidence type="ECO:0000313" key="3">
    <source>
        <dbReference type="Proteomes" id="UP000001075"/>
    </source>
</evidence>
<protein>
    <submittedName>
        <fullName evidence="2">Uncharacterized protein</fullName>
    </submittedName>
</protein>
<dbReference type="EMBL" id="JH000165">
    <property type="protein sequence ID" value="EGW01210.1"/>
    <property type="molecule type" value="Genomic_DNA"/>
</dbReference>
<gene>
    <name evidence="2" type="ORF">I79_005647</name>
</gene>
<feature type="compositionally biased region" description="Basic and acidic residues" evidence="1">
    <location>
        <begin position="17"/>
        <end position="35"/>
    </location>
</feature>
<dbReference type="AlphaFoldDB" id="G3H5R1"/>
<reference evidence="3" key="1">
    <citation type="journal article" date="2011" name="Nat. Biotechnol.">
        <title>The genomic sequence of the Chinese hamster ovary (CHO)-K1 cell line.</title>
        <authorList>
            <person name="Xu X."/>
            <person name="Nagarajan H."/>
            <person name="Lewis N.E."/>
            <person name="Pan S."/>
            <person name="Cai Z."/>
            <person name="Liu X."/>
            <person name="Chen W."/>
            <person name="Xie M."/>
            <person name="Wang W."/>
            <person name="Hammond S."/>
            <person name="Andersen M.R."/>
            <person name="Neff N."/>
            <person name="Passarelli B."/>
            <person name="Koh W."/>
            <person name="Fan H.C."/>
            <person name="Wang J."/>
            <person name="Gui Y."/>
            <person name="Lee K.H."/>
            <person name="Betenbaugh M.J."/>
            <person name="Quake S.R."/>
            <person name="Famili I."/>
            <person name="Palsson B.O."/>
            <person name="Wang J."/>
        </authorList>
    </citation>
    <scope>NUCLEOTIDE SEQUENCE [LARGE SCALE GENOMIC DNA]</scope>
    <source>
        <strain evidence="3">CHO K1 cell line</strain>
    </source>
</reference>
<accession>G3H5R1</accession>
<feature type="region of interest" description="Disordered" evidence="1">
    <location>
        <begin position="1"/>
        <end position="42"/>
    </location>
</feature>
<evidence type="ECO:0000313" key="2">
    <source>
        <dbReference type="EMBL" id="EGW01210.1"/>
    </source>
</evidence>
<evidence type="ECO:0000256" key="1">
    <source>
        <dbReference type="SAM" id="MobiDB-lite"/>
    </source>
</evidence>